<dbReference type="InterPro" id="IPR052893">
    <property type="entry name" value="TCS_response_regulator"/>
</dbReference>
<dbReference type="PANTHER" id="PTHR44520">
    <property type="entry name" value="RESPONSE REGULATOR RCP1-RELATED"/>
    <property type="match status" value="1"/>
</dbReference>
<dbReference type="InterPro" id="IPR011006">
    <property type="entry name" value="CheY-like_superfamily"/>
</dbReference>
<proteinExistence type="predicted"/>
<reference evidence="3 4" key="1">
    <citation type="submission" date="2020-07" db="EMBL/GenBank/DDBJ databases">
        <authorList>
            <person name="Feng X."/>
        </authorList>
    </citation>
    <scope>NUCLEOTIDE SEQUENCE [LARGE SCALE GENOMIC DNA]</scope>
    <source>
        <strain evidence="3 4">JCM31066</strain>
    </source>
</reference>
<evidence type="ECO:0000313" key="3">
    <source>
        <dbReference type="EMBL" id="MBC2593600.1"/>
    </source>
</evidence>
<gene>
    <name evidence="3" type="ORF">H5P28_04925</name>
</gene>
<dbReference type="Proteomes" id="UP000546464">
    <property type="component" value="Unassembled WGS sequence"/>
</dbReference>
<dbReference type="InterPro" id="IPR001789">
    <property type="entry name" value="Sig_transdc_resp-reg_receiver"/>
</dbReference>
<dbReference type="SUPFAM" id="SSF52172">
    <property type="entry name" value="CheY-like"/>
    <property type="match status" value="1"/>
</dbReference>
<dbReference type="AlphaFoldDB" id="A0A842HBE9"/>
<accession>A0A842HBE9</accession>
<dbReference type="Gene3D" id="3.40.50.2300">
    <property type="match status" value="1"/>
</dbReference>
<dbReference type="EMBL" id="JACHVB010000014">
    <property type="protein sequence ID" value="MBC2593600.1"/>
    <property type="molecule type" value="Genomic_DNA"/>
</dbReference>
<sequence>MSHRTRPVEILLVEDSSADIMLTREALEYSKVLNVLHVVQDGVDALDFLHRRGKYQNAPRPGLILLDLNLPRKSGREVLADIKADASLQKIPVVVLSTSNADEDVKAVYGLHANCYVVKPVNFDTFSQIVRSIHDFWFCVVELPCGEDA</sequence>
<keyword evidence="4" id="KW-1185">Reference proteome</keyword>
<dbReference type="CDD" id="cd17557">
    <property type="entry name" value="REC_Rcp-like"/>
    <property type="match status" value="1"/>
</dbReference>
<protein>
    <submittedName>
        <fullName evidence="3">Response regulator</fullName>
    </submittedName>
</protein>
<feature type="modified residue" description="4-aspartylphosphate" evidence="1">
    <location>
        <position position="67"/>
    </location>
</feature>
<evidence type="ECO:0000313" key="4">
    <source>
        <dbReference type="Proteomes" id="UP000546464"/>
    </source>
</evidence>
<dbReference type="GO" id="GO:0000160">
    <property type="term" value="P:phosphorelay signal transduction system"/>
    <property type="evidence" value="ECO:0007669"/>
    <property type="project" value="InterPro"/>
</dbReference>
<dbReference type="SMART" id="SM00448">
    <property type="entry name" value="REC"/>
    <property type="match status" value="1"/>
</dbReference>
<organism evidence="3 4">
    <name type="scientific">Ruficoccus amylovorans</name>
    <dbReference type="NCBI Taxonomy" id="1804625"/>
    <lineage>
        <taxon>Bacteria</taxon>
        <taxon>Pseudomonadati</taxon>
        <taxon>Verrucomicrobiota</taxon>
        <taxon>Opitutia</taxon>
        <taxon>Puniceicoccales</taxon>
        <taxon>Cerasicoccaceae</taxon>
        <taxon>Ruficoccus</taxon>
    </lineage>
</organism>
<dbReference type="Pfam" id="PF00072">
    <property type="entry name" value="Response_reg"/>
    <property type="match status" value="1"/>
</dbReference>
<keyword evidence="1" id="KW-0597">Phosphoprotein</keyword>
<evidence type="ECO:0000259" key="2">
    <source>
        <dbReference type="PROSITE" id="PS50110"/>
    </source>
</evidence>
<feature type="domain" description="Response regulatory" evidence="2">
    <location>
        <begin position="9"/>
        <end position="134"/>
    </location>
</feature>
<dbReference type="PANTHER" id="PTHR44520:SF2">
    <property type="entry name" value="RESPONSE REGULATOR RCP1"/>
    <property type="match status" value="1"/>
</dbReference>
<evidence type="ECO:0000256" key="1">
    <source>
        <dbReference type="PROSITE-ProRule" id="PRU00169"/>
    </source>
</evidence>
<dbReference type="PROSITE" id="PS50110">
    <property type="entry name" value="RESPONSE_REGULATORY"/>
    <property type="match status" value="1"/>
</dbReference>
<dbReference type="RefSeq" id="WP_185674605.1">
    <property type="nucleotide sequence ID" value="NZ_JACHVB010000014.1"/>
</dbReference>
<comment type="caution">
    <text evidence="3">The sequence shown here is derived from an EMBL/GenBank/DDBJ whole genome shotgun (WGS) entry which is preliminary data.</text>
</comment>
<name>A0A842HBE9_9BACT</name>